<evidence type="ECO:0000256" key="3">
    <source>
        <dbReference type="ARBA" id="ARBA00012438"/>
    </source>
</evidence>
<evidence type="ECO:0000256" key="2">
    <source>
        <dbReference type="ARBA" id="ARBA00004236"/>
    </source>
</evidence>
<dbReference type="SMART" id="SM00388">
    <property type="entry name" value="HisKA"/>
    <property type="match status" value="1"/>
</dbReference>
<evidence type="ECO:0000256" key="8">
    <source>
        <dbReference type="ARBA" id="ARBA00022989"/>
    </source>
</evidence>
<keyword evidence="6 12" id="KW-0812">Transmembrane</keyword>
<dbReference type="EC" id="2.7.13.3" evidence="3"/>
<evidence type="ECO:0000256" key="10">
    <source>
        <dbReference type="ARBA" id="ARBA00023136"/>
    </source>
</evidence>
<dbReference type="InterPro" id="IPR003594">
    <property type="entry name" value="HATPase_dom"/>
</dbReference>
<dbReference type="PROSITE" id="PS50109">
    <property type="entry name" value="HIS_KIN"/>
    <property type="match status" value="1"/>
</dbReference>
<name>A0ABS1PXS5_9ACTN</name>
<comment type="subcellular location">
    <subcellularLocation>
        <location evidence="2">Cell membrane</location>
    </subcellularLocation>
</comment>
<evidence type="ECO:0000313" key="15">
    <source>
        <dbReference type="Proteomes" id="UP000621510"/>
    </source>
</evidence>
<evidence type="ECO:0000256" key="1">
    <source>
        <dbReference type="ARBA" id="ARBA00000085"/>
    </source>
</evidence>
<comment type="catalytic activity">
    <reaction evidence="1">
        <text>ATP + protein L-histidine = ADP + protein N-phospho-L-histidine.</text>
        <dbReference type="EC" id="2.7.13.3"/>
    </reaction>
</comment>
<dbReference type="Pfam" id="PF00512">
    <property type="entry name" value="HisKA"/>
    <property type="match status" value="1"/>
</dbReference>
<evidence type="ECO:0000256" key="11">
    <source>
        <dbReference type="SAM" id="MobiDB-lite"/>
    </source>
</evidence>
<proteinExistence type="predicted"/>
<dbReference type="PRINTS" id="PR00344">
    <property type="entry name" value="BCTRLSENSOR"/>
</dbReference>
<evidence type="ECO:0000256" key="4">
    <source>
        <dbReference type="ARBA" id="ARBA00022553"/>
    </source>
</evidence>
<protein>
    <recommendedName>
        <fullName evidence="3">histidine kinase</fullName>
        <ecNumber evidence="3">2.7.13.3</ecNumber>
    </recommendedName>
</protein>
<dbReference type="SUPFAM" id="SSF47384">
    <property type="entry name" value="Homodimeric domain of signal transducing histidine kinase"/>
    <property type="match status" value="1"/>
</dbReference>
<organism evidence="14 15">
    <name type="scientific">Streptomyces endocoffeicus</name>
    <dbReference type="NCBI Taxonomy" id="2898945"/>
    <lineage>
        <taxon>Bacteria</taxon>
        <taxon>Bacillati</taxon>
        <taxon>Actinomycetota</taxon>
        <taxon>Actinomycetes</taxon>
        <taxon>Kitasatosporales</taxon>
        <taxon>Streptomycetaceae</taxon>
        <taxon>Streptomyces</taxon>
    </lineage>
</organism>
<evidence type="ECO:0000256" key="5">
    <source>
        <dbReference type="ARBA" id="ARBA00022679"/>
    </source>
</evidence>
<keyword evidence="7 14" id="KW-0418">Kinase</keyword>
<accession>A0ABS1PXS5</accession>
<dbReference type="InterPro" id="IPR036097">
    <property type="entry name" value="HisK_dim/P_sf"/>
</dbReference>
<feature type="domain" description="Histidine kinase" evidence="13">
    <location>
        <begin position="252"/>
        <end position="474"/>
    </location>
</feature>
<dbReference type="Proteomes" id="UP000621510">
    <property type="component" value="Unassembled WGS sequence"/>
</dbReference>
<evidence type="ECO:0000256" key="6">
    <source>
        <dbReference type="ARBA" id="ARBA00022692"/>
    </source>
</evidence>
<dbReference type="SMART" id="SM00387">
    <property type="entry name" value="HATPase_c"/>
    <property type="match status" value="1"/>
</dbReference>
<dbReference type="Pfam" id="PF02518">
    <property type="entry name" value="HATPase_c"/>
    <property type="match status" value="1"/>
</dbReference>
<evidence type="ECO:0000256" key="12">
    <source>
        <dbReference type="SAM" id="Phobius"/>
    </source>
</evidence>
<dbReference type="Gene3D" id="1.10.287.130">
    <property type="match status" value="1"/>
</dbReference>
<dbReference type="GO" id="GO:0016301">
    <property type="term" value="F:kinase activity"/>
    <property type="evidence" value="ECO:0007669"/>
    <property type="project" value="UniProtKB-KW"/>
</dbReference>
<dbReference type="PANTHER" id="PTHR45436:SF5">
    <property type="entry name" value="SENSOR HISTIDINE KINASE TRCS"/>
    <property type="match status" value="1"/>
</dbReference>
<evidence type="ECO:0000256" key="9">
    <source>
        <dbReference type="ARBA" id="ARBA00023012"/>
    </source>
</evidence>
<keyword evidence="10 12" id="KW-0472">Membrane</keyword>
<keyword evidence="8 12" id="KW-1133">Transmembrane helix</keyword>
<dbReference type="RefSeq" id="WP_201854380.1">
    <property type="nucleotide sequence ID" value="NZ_JAERRG010000013.1"/>
</dbReference>
<dbReference type="Gene3D" id="3.30.565.10">
    <property type="entry name" value="Histidine kinase-like ATPase, C-terminal domain"/>
    <property type="match status" value="1"/>
</dbReference>
<keyword evidence="9" id="KW-0902">Two-component regulatory system</keyword>
<dbReference type="CDD" id="cd00082">
    <property type="entry name" value="HisKA"/>
    <property type="match status" value="1"/>
</dbReference>
<evidence type="ECO:0000259" key="13">
    <source>
        <dbReference type="PROSITE" id="PS50109"/>
    </source>
</evidence>
<dbReference type="PANTHER" id="PTHR45436">
    <property type="entry name" value="SENSOR HISTIDINE KINASE YKOH"/>
    <property type="match status" value="1"/>
</dbReference>
<feature type="region of interest" description="Disordered" evidence="11">
    <location>
        <begin position="493"/>
        <end position="519"/>
    </location>
</feature>
<comment type="caution">
    <text evidence="14">The sequence shown here is derived from an EMBL/GenBank/DDBJ whole genome shotgun (WGS) entry which is preliminary data.</text>
</comment>
<dbReference type="SUPFAM" id="SSF55874">
    <property type="entry name" value="ATPase domain of HSP90 chaperone/DNA topoisomerase II/histidine kinase"/>
    <property type="match status" value="1"/>
</dbReference>
<dbReference type="InterPro" id="IPR004358">
    <property type="entry name" value="Sig_transdc_His_kin-like_C"/>
</dbReference>
<evidence type="ECO:0000256" key="7">
    <source>
        <dbReference type="ARBA" id="ARBA00022777"/>
    </source>
</evidence>
<reference evidence="14 15" key="1">
    <citation type="submission" date="2021-01" db="EMBL/GenBank/DDBJ databases">
        <title>WGS of actinomycetes isolated from Thailand.</title>
        <authorList>
            <person name="Thawai C."/>
        </authorList>
    </citation>
    <scope>NUCLEOTIDE SEQUENCE [LARGE SCALE GENOMIC DNA]</scope>
    <source>
        <strain evidence="14 15">CA3R110</strain>
    </source>
</reference>
<sequence>MRLSTRIALAVGVSVPLLVLASGWLLLRLVGDDLRAHQNSQLRARATVVAKNAKAFLEVAGADRPVMERARQRRLVNSARDVGIRLTAPGGTISAGPQPDPFPSLPRNAPKNAPKPVTVTSGDTDWLVLSLRVGAAKEGTTPNLWLFSPDTAEEELALVRQRVLFGALVAAPLAGATTWAIAARAVLPLRRLQRRTSGLDPRTSTVRLEHTPTRIGEVDDLAYTLQTVLARYDEQVERTGEALATARAFAATASHELRTPLMSMRTNIDILADHPGLDPVDRAEVLDDLGREHTRLLGLLVMLRALAQGDLVEADAFASLDLTEVLDASVSDLRRTHPDAEVSVRTTPGLLVHGWEEGLRSAVDNLLTNAWTHGRATDGTAHIEVTLRHYGDGDGDPRQPLAVLTVDDHGPGIPPERREEVFQRFRRGPDSPGSGLGLTLVAQQIALHRGRITVLDRPDGRPGTRFEVRLPVTGVRDVESTLPLLRRDWLTGRHALPTTSGTPQRTDPRVTHASATGPD</sequence>
<keyword evidence="4" id="KW-0597">Phosphoprotein</keyword>
<keyword evidence="5" id="KW-0808">Transferase</keyword>
<dbReference type="InterPro" id="IPR050428">
    <property type="entry name" value="TCS_sensor_his_kinase"/>
</dbReference>
<dbReference type="EMBL" id="JAERRG010000013">
    <property type="protein sequence ID" value="MBL1116501.1"/>
    <property type="molecule type" value="Genomic_DNA"/>
</dbReference>
<feature type="transmembrane region" description="Helical" evidence="12">
    <location>
        <begin position="7"/>
        <end position="27"/>
    </location>
</feature>
<dbReference type="InterPro" id="IPR036890">
    <property type="entry name" value="HATPase_C_sf"/>
</dbReference>
<dbReference type="InterPro" id="IPR005467">
    <property type="entry name" value="His_kinase_dom"/>
</dbReference>
<evidence type="ECO:0000313" key="14">
    <source>
        <dbReference type="EMBL" id="MBL1116501.1"/>
    </source>
</evidence>
<keyword evidence="15" id="KW-1185">Reference proteome</keyword>
<feature type="region of interest" description="Disordered" evidence="11">
    <location>
        <begin position="87"/>
        <end position="119"/>
    </location>
</feature>
<dbReference type="InterPro" id="IPR003661">
    <property type="entry name" value="HisK_dim/P_dom"/>
</dbReference>
<gene>
    <name evidence="14" type="ORF">JK364_29530</name>
</gene>